<sequence length="221" mass="23533">MAEDDAKYSEEMMNDDTPLRLTEHELIALLAMNKTPAANITTDIFRLRHVAENALLEQAGITTLLVRGLADVAGDDIVPLEQGAILAAIFSHADEWLEIALVTPGTDHVMFTAGSAAGGVLLNLSKHGVHEVQPLDPEPGMLGLGVKLARHYLETGLEGYPAAAMVKHHRLSGLPLTAHLKVSQDGTWTLATGDDGAAKTDVVDAADGIRRFEAALTFADN</sequence>
<name>A0A3P5XBT4_9MICC</name>
<reference evidence="1 2" key="1">
    <citation type="submission" date="2018-11" db="EMBL/GenBank/DDBJ databases">
        <authorList>
            <person name="Criscuolo A."/>
        </authorList>
    </citation>
    <scope>NUCLEOTIDE SEQUENCE [LARGE SCALE GENOMIC DNA]</scope>
    <source>
        <strain evidence="1">AT11b</strain>
    </source>
</reference>
<organism evidence="1 2">
    <name type="scientific">Arthrobacter ulcerisalmonis</name>
    <dbReference type="NCBI Taxonomy" id="2483813"/>
    <lineage>
        <taxon>Bacteria</taxon>
        <taxon>Bacillati</taxon>
        <taxon>Actinomycetota</taxon>
        <taxon>Actinomycetes</taxon>
        <taxon>Micrococcales</taxon>
        <taxon>Micrococcaceae</taxon>
        <taxon>Arthrobacter</taxon>
    </lineage>
</organism>
<accession>A0A3P5XBT4</accession>
<evidence type="ECO:0000313" key="2">
    <source>
        <dbReference type="Proteomes" id="UP000280861"/>
    </source>
</evidence>
<dbReference type="Proteomes" id="UP000280861">
    <property type="component" value="Unassembled WGS sequence"/>
</dbReference>
<dbReference type="AlphaFoldDB" id="A0A3P5XBT4"/>
<evidence type="ECO:0000313" key="1">
    <source>
        <dbReference type="EMBL" id="VDC27673.1"/>
    </source>
</evidence>
<dbReference type="RefSeq" id="WP_124091910.1">
    <property type="nucleotide sequence ID" value="NZ_CBCRYA010000007.1"/>
</dbReference>
<keyword evidence="2" id="KW-1185">Reference proteome</keyword>
<proteinExistence type="predicted"/>
<dbReference type="OrthoDB" id="4932102at2"/>
<protein>
    <submittedName>
        <fullName evidence="1">Uncharacterized protein</fullName>
    </submittedName>
</protein>
<gene>
    <name evidence="1" type="ORF">PSET11_01985</name>
</gene>
<dbReference type="EMBL" id="UXAU01000026">
    <property type="protein sequence ID" value="VDC27673.1"/>
    <property type="molecule type" value="Genomic_DNA"/>
</dbReference>